<dbReference type="GO" id="GO:0000155">
    <property type="term" value="F:phosphorelay sensor kinase activity"/>
    <property type="evidence" value="ECO:0007669"/>
    <property type="project" value="InterPro"/>
</dbReference>
<dbReference type="EC" id="2.7.13.3" evidence="2"/>
<dbReference type="Gene3D" id="3.30.565.10">
    <property type="entry name" value="Histidine kinase-like ATPase, C-terminal domain"/>
    <property type="match status" value="1"/>
</dbReference>
<protein>
    <recommendedName>
        <fullName evidence="2">histidine kinase</fullName>
        <ecNumber evidence="2">2.7.13.3</ecNumber>
    </recommendedName>
</protein>
<dbReference type="InterPro" id="IPR005467">
    <property type="entry name" value="His_kinase_dom"/>
</dbReference>
<organism evidence="10">
    <name type="scientific">uncultured Phycisphaerae bacterium</name>
    <dbReference type="NCBI Taxonomy" id="904963"/>
    <lineage>
        <taxon>Bacteria</taxon>
        <taxon>Pseudomonadati</taxon>
        <taxon>Planctomycetota</taxon>
        <taxon>Phycisphaerae</taxon>
        <taxon>environmental samples</taxon>
    </lineage>
</organism>
<dbReference type="EMBL" id="CADCUQ010000447">
    <property type="protein sequence ID" value="CAA9405427.1"/>
    <property type="molecule type" value="Genomic_DNA"/>
</dbReference>
<keyword evidence="6" id="KW-0418">Kinase</keyword>
<name>A0A6J4PBE3_9BACT</name>
<keyword evidence="7" id="KW-0067">ATP-binding</keyword>
<dbReference type="InterPro" id="IPR036097">
    <property type="entry name" value="HisK_dim/P_sf"/>
</dbReference>
<keyword evidence="8" id="KW-0902">Two-component regulatory system</keyword>
<comment type="catalytic activity">
    <reaction evidence="1">
        <text>ATP + protein L-histidine = ADP + protein N-phospho-L-histidine.</text>
        <dbReference type="EC" id="2.7.13.3"/>
    </reaction>
</comment>
<reference evidence="10" key="1">
    <citation type="submission" date="2020-02" db="EMBL/GenBank/DDBJ databases">
        <authorList>
            <person name="Meier V. D."/>
        </authorList>
    </citation>
    <scope>NUCLEOTIDE SEQUENCE</scope>
    <source>
        <strain evidence="10">AVDCRST_MAG64</strain>
    </source>
</reference>
<accession>A0A6J4PBE3</accession>
<evidence type="ECO:0000256" key="1">
    <source>
        <dbReference type="ARBA" id="ARBA00000085"/>
    </source>
</evidence>
<keyword evidence="5" id="KW-0547">Nucleotide-binding</keyword>
<gene>
    <name evidence="10" type="ORF">AVDCRST_MAG64-1960</name>
</gene>
<evidence type="ECO:0000256" key="4">
    <source>
        <dbReference type="ARBA" id="ARBA00022679"/>
    </source>
</evidence>
<dbReference type="InterPro" id="IPR003594">
    <property type="entry name" value="HATPase_dom"/>
</dbReference>
<dbReference type="Pfam" id="PF02518">
    <property type="entry name" value="HATPase_c"/>
    <property type="match status" value="1"/>
</dbReference>
<feature type="domain" description="Histidine kinase" evidence="9">
    <location>
        <begin position="73"/>
        <end position="280"/>
    </location>
</feature>
<keyword evidence="3" id="KW-0597">Phosphoprotein</keyword>
<dbReference type="AlphaFoldDB" id="A0A6J4PBE3"/>
<evidence type="ECO:0000256" key="7">
    <source>
        <dbReference type="ARBA" id="ARBA00022840"/>
    </source>
</evidence>
<dbReference type="InterPro" id="IPR036890">
    <property type="entry name" value="HATPase_C_sf"/>
</dbReference>
<dbReference type="PANTHER" id="PTHR43065:SF10">
    <property type="entry name" value="PEROXIDE STRESS-ACTIVATED HISTIDINE KINASE MAK3"/>
    <property type="match status" value="1"/>
</dbReference>
<dbReference type="SMART" id="SM00387">
    <property type="entry name" value="HATPase_c"/>
    <property type="match status" value="1"/>
</dbReference>
<proteinExistence type="predicted"/>
<dbReference type="InterPro" id="IPR004358">
    <property type="entry name" value="Sig_transdc_His_kin-like_C"/>
</dbReference>
<evidence type="ECO:0000259" key="9">
    <source>
        <dbReference type="PROSITE" id="PS50109"/>
    </source>
</evidence>
<dbReference type="GO" id="GO:0005524">
    <property type="term" value="F:ATP binding"/>
    <property type="evidence" value="ECO:0007669"/>
    <property type="project" value="UniProtKB-KW"/>
</dbReference>
<dbReference type="SMART" id="SM00388">
    <property type="entry name" value="HisKA"/>
    <property type="match status" value="1"/>
</dbReference>
<keyword evidence="4" id="KW-0808">Transferase</keyword>
<dbReference type="SUPFAM" id="SSF55874">
    <property type="entry name" value="ATPase domain of HSP90 chaperone/DNA topoisomerase II/histidine kinase"/>
    <property type="match status" value="1"/>
</dbReference>
<evidence type="ECO:0000256" key="2">
    <source>
        <dbReference type="ARBA" id="ARBA00012438"/>
    </source>
</evidence>
<dbReference type="Gene3D" id="1.10.287.130">
    <property type="match status" value="1"/>
</dbReference>
<evidence type="ECO:0000256" key="6">
    <source>
        <dbReference type="ARBA" id="ARBA00022777"/>
    </source>
</evidence>
<evidence type="ECO:0000256" key="8">
    <source>
        <dbReference type="ARBA" id="ARBA00023012"/>
    </source>
</evidence>
<evidence type="ECO:0000256" key="3">
    <source>
        <dbReference type="ARBA" id="ARBA00022553"/>
    </source>
</evidence>
<dbReference type="PANTHER" id="PTHR43065">
    <property type="entry name" value="SENSOR HISTIDINE KINASE"/>
    <property type="match status" value="1"/>
</dbReference>
<dbReference type="PROSITE" id="PS50109">
    <property type="entry name" value="HIS_KIN"/>
    <property type="match status" value="1"/>
</dbReference>
<dbReference type="PRINTS" id="PR00344">
    <property type="entry name" value="BCTRLSENSOR"/>
</dbReference>
<evidence type="ECO:0000313" key="10">
    <source>
        <dbReference type="EMBL" id="CAA9405427.1"/>
    </source>
</evidence>
<dbReference type="InterPro" id="IPR003661">
    <property type="entry name" value="HisK_dim/P_dom"/>
</dbReference>
<dbReference type="CDD" id="cd00082">
    <property type="entry name" value="HisKA"/>
    <property type="match status" value="1"/>
</dbReference>
<dbReference type="SUPFAM" id="SSF47384">
    <property type="entry name" value="Homodimeric domain of signal transducing histidine kinase"/>
    <property type="match status" value="1"/>
</dbReference>
<dbReference type="Pfam" id="PF00512">
    <property type="entry name" value="HisKA"/>
    <property type="match status" value="1"/>
</dbReference>
<sequence length="280" mass="30350">MTVTSAQPQPEHARRIEELGRIIMAYSEVTERLQQSHDMLNETVLNLRTELGEKNRLLERKTRLAALGEMAAGMAHEIRNPLGGIQLYASILAREVADRPASLAVVQKISGGVKRLEALVGQVLQFTREMRANVCLMDLPDVLEQAVELAGQAFRDRGVRCVLDGPRPMHVTADPLMIGQAALNLLLNGAEAMDAGGTISVRYGPPPADGDAKQFQLIVRDGGPGIPPQVLDRIFNPFFTTKDTGTGLGLSIVHRVVEAHDGTIVVTNPDGGGARFEIRI</sequence>
<evidence type="ECO:0000256" key="5">
    <source>
        <dbReference type="ARBA" id="ARBA00022741"/>
    </source>
</evidence>